<organism evidence="2 3">
    <name type="scientific">Nocardiopsis tropica</name>
    <dbReference type="NCBI Taxonomy" id="109330"/>
    <lineage>
        <taxon>Bacteria</taxon>
        <taxon>Bacillati</taxon>
        <taxon>Actinomycetota</taxon>
        <taxon>Actinomycetes</taxon>
        <taxon>Streptosporangiales</taxon>
        <taxon>Nocardiopsidaceae</taxon>
        <taxon>Nocardiopsis</taxon>
    </lineage>
</organism>
<proteinExistence type="predicted"/>
<dbReference type="EMBL" id="JAUUCC010000221">
    <property type="protein sequence ID" value="MEE2055761.1"/>
    <property type="molecule type" value="Genomic_DNA"/>
</dbReference>
<evidence type="ECO:0000313" key="3">
    <source>
        <dbReference type="Proteomes" id="UP001348641"/>
    </source>
</evidence>
<evidence type="ECO:0000313" key="2">
    <source>
        <dbReference type="EMBL" id="MEE2055761.1"/>
    </source>
</evidence>
<protein>
    <submittedName>
        <fullName evidence="2">Uncharacterized protein</fullName>
    </submittedName>
</protein>
<sequence length="258" mass="27148">MRASPLLAACANAGPLACFVILPVVRFTGNPVPVAAGIFLALFLGWAAACCTTVAHTETTPSERIRWAEGEHFFSVTTRFNLVSSVPLTLLALAFVVFNSAWTMMPLLAVSCGSAVLAWVHLRRERAARLEAAAEPVLTGPKVIGLRSPGQVPRGWGPVVVHRPHAGMRDMLVDYRVHVDGDRVGTVAPGESLVVGLPPGPHSVRCAYAGFSSVPVSFVAAPGVPVHLVGEPGGTAAAAGADQRNRPQEYIRLSRLPG</sequence>
<name>A0ABU7L2J0_9ACTN</name>
<feature type="transmembrane region" description="Helical" evidence="1">
    <location>
        <begin position="34"/>
        <end position="55"/>
    </location>
</feature>
<accession>A0ABU7L2J0</accession>
<dbReference type="Proteomes" id="UP001348641">
    <property type="component" value="Unassembled WGS sequence"/>
</dbReference>
<dbReference type="RefSeq" id="WP_330162487.1">
    <property type="nucleotide sequence ID" value="NZ_BAAAJA010000006.1"/>
</dbReference>
<evidence type="ECO:0000256" key="1">
    <source>
        <dbReference type="SAM" id="Phobius"/>
    </source>
</evidence>
<feature type="transmembrane region" description="Helical" evidence="1">
    <location>
        <begin position="104"/>
        <end position="122"/>
    </location>
</feature>
<comment type="caution">
    <text evidence="2">The sequence shown here is derived from an EMBL/GenBank/DDBJ whole genome shotgun (WGS) entry which is preliminary data.</text>
</comment>
<feature type="transmembrane region" description="Helical" evidence="1">
    <location>
        <begin position="76"/>
        <end position="98"/>
    </location>
</feature>
<keyword evidence="1" id="KW-0472">Membrane</keyword>
<keyword evidence="1" id="KW-1133">Transmembrane helix</keyword>
<reference evidence="2 3" key="1">
    <citation type="submission" date="2023-07" db="EMBL/GenBank/DDBJ databases">
        <authorList>
            <person name="Girao M."/>
            <person name="Carvalho M.F."/>
        </authorList>
    </citation>
    <scope>NUCLEOTIDE SEQUENCE [LARGE SCALE GENOMIC DNA]</scope>
    <source>
        <strain evidence="2 3">66/93</strain>
    </source>
</reference>
<gene>
    <name evidence="2" type="ORF">Q8A49_35200</name>
</gene>
<keyword evidence="1" id="KW-0812">Transmembrane</keyword>